<feature type="transmembrane region" description="Helical" evidence="6">
    <location>
        <begin position="325"/>
        <end position="347"/>
    </location>
</feature>
<keyword evidence="5 6" id="KW-0472">Membrane</keyword>
<keyword evidence="2" id="KW-1003">Cell membrane</keyword>
<dbReference type="PANTHER" id="PTHR34697:SF2">
    <property type="entry name" value="PHOSPHATIDYLGLYCEROL LYSYLTRANSFERASE"/>
    <property type="match status" value="1"/>
</dbReference>
<dbReference type="PANTHER" id="PTHR34697">
    <property type="entry name" value="PHOSPHATIDYLGLYCEROL LYSYLTRANSFERASE"/>
    <property type="match status" value="1"/>
</dbReference>
<feature type="transmembrane region" description="Helical" evidence="6">
    <location>
        <begin position="133"/>
        <end position="152"/>
    </location>
</feature>
<gene>
    <name evidence="8" type="ORF">AA309_25740</name>
</gene>
<feature type="transmembrane region" description="Helical" evidence="6">
    <location>
        <begin position="51"/>
        <end position="73"/>
    </location>
</feature>
<evidence type="ECO:0000256" key="5">
    <source>
        <dbReference type="ARBA" id="ARBA00023136"/>
    </source>
</evidence>
<evidence type="ECO:0000259" key="7">
    <source>
        <dbReference type="Pfam" id="PF09924"/>
    </source>
</evidence>
<dbReference type="Pfam" id="PF09924">
    <property type="entry name" value="LPG_synthase_C"/>
    <property type="match status" value="1"/>
</dbReference>
<feature type="transmembrane region" description="Helical" evidence="6">
    <location>
        <begin position="367"/>
        <end position="387"/>
    </location>
</feature>
<feature type="transmembrane region" description="Helical" evidence="6">
    <location>
        <begin position="453"/>
        <end position="475"/>
    </location>
</feature>
<dbReference type="STRING" id="1225564.AA309_25740"/>
<keyword evidence="9" id="KW-1185">Reference proteome</keyword>
<dbReference type="AlphaFoldDB" id="A0A0H1R6N6"/>
<feature type="transmembrane region" description="Helical" evidence="6">
    <location>
        <begin position="93"/>
        <end position="112"/>
    </location>
</feature>
<dbReference type="InterPro" id="IPR016181">
    <property type="entry name" value="Acyl_CoA_acyltransferase"/>
</dbReference>
<evidence type="ECO:0000256" key="2">
    <source>
        <dbReference type="ARBA" id="ARBA00022475"/>
    </source>
</evidence>
<name>A0A0H1R6N6_9HYPH</name>
<protein>
    <recommendedName>
        <fullName evidence="7">Phosphatidylglycerol lysyltransferase C-terminal domain-containing protein</fullName>
    </recommendedName>
</protein>
<dbReference type="PATRIC" id="fig|1225564.3.peg.6722"/>
<evidence type="ECO:0000313" key="9">
    <source>
        <dbReference type="Proteomes" id="UP000035489"/>
    </source>
</evidence>
<feature type="transmembrane region" description="Helical" evidence="6">
    <location>
        <begin position="399"/>
        <end position="418"/>
    </location>
</feature>
<dbReference type="GO" id="GO:0016755">
    <property type="term" value="F:aminoacyltransferase activity"/>
    <property type="evidence" value="ECO:0007669"/>
    <property type="project" value="TreeGrafter"/>
</dbReference>
<evidence type="ECO:0000256" key="3">
    <source>
        <dbReference type="ARBA" id="ARBA00022692"/>
    </source>
</evidence>
<dbReference type="GO" id="GO:0005886">
    <property type="term" value="C:plasma membrane"/>
    <property type="evidence" value="ECO:0007669"/>
    <property type="project" value="UniProtKB-SubCell"/>
</dbReference>
<proteinExistence type="predicted"/>
<comment type="subcellular location">
    <subcellularLocation>
        <location evidence="1">Cell membrane</location>
        <topology evidence="1">Multi-pass membrane protein</topology>
    </subcellularLocation>
</comment>
<evidence type="ECO:0000256" key="4">
    <source>
        <dbReference type="ARBA" id="ARBA00022989"/>
    </source>
</evidence>
<feature type="transmembrane region" description="Helical" evidence="6">
    <location>
        <begin position="284"/>
        <end position="304"/>
    </location>
</feature>
<feature type="transmembrane region" description="Helical" evidence="6">
    <location>
        <begin position="236"/>
        <end position="254"/>
    </location>
</feature>
<evidence type="ECO:0000256" key="1">
    <source>
        <dbReference type="ARBA" id="ARBA00004651"/>
    </source>
</evidence>
<evidence type="ECO:0000256" key="6">
    <source>
        <dbReference type="SAM" id="Phobius"/>
    </source>
</evidence>
<dbReference type="SUPFAM" id="SSF55729">
    <property type="entry name" value="Acyl-CoA N-acyltransferases (Nat)"/>
    <property type="match status" value="1"/>
</dbReference>
<keyword evidence="3 6" id="KW-0812">Transmembrane</keyword>
<keyword evidence="4 6" id="KW-1133">Transmembrane helix</keyword>
<feature type="domain" description="Phosphatidylglycerol lysyltransferase C-terminal" evidence="7">
    <location>
        <begin position="539"/>
        <end position="825"/>
    </location>
</feature>
<feature type="transmembrane region" description="Helical" evidence="6">
    <location>
        <begin position="167"/>
        <end position="186"/>
    </location>
</feature>
<evidence type="ECO:0000313" key="8">
    <source>
        <dbReference type="EMBL" id="KLK90486.1"/>
    </source>
</evidence>
<dbReference type="EMBL" id="LCYG01000084">
    <property type="protein sequence ID" value="KLK90486.1"/>
    <property type="molecule type" value="Genomic_DNA"/>
</dbReference>
<dbReference type="InterPro" id="IPR051211">
    <property type="entry name" value="PG_lysyltransferase"/>
</dbReference>
<comment type="caution">
    <text evidence="8">The sequence shown here is derived from an EMBL/GenBank/DDBJ whole genome shotgun (WGS) entry which is preliminary data.</text>
</comment>
<dbReference type="InterPro" id="IPR024320">
    <property type="entry name" value="LPG_synthase_C"/>
</dbReference>
<feature type="transmembrane region" description="Helical" evidence="6">
    <location>
        <begin position="12"/>
        <end position="30"/>
    </location>
</feature>
<feature type="transmembrane region" description="Helical" evidence="6">
    <location>
        <begin position="495"/>
        <end position="516"/>
    </location>
</feature>
<dbReference type="Proteomes" id="UP000035489">
    <property type="component" value="Unassembled WGS sequence"/>
</dbReference>
<dbReference type="NCBIfam" id="NF033480">
    <property type="entry name" value="bifunc_MprF"/>
    <property type="match status" value="1"/>
</dbReference>
<organism evidence="8 9">
    <name type="scientific">Microvirga vignae</name>
    <dbReference type="NCBI Taxonomy" id="1225564"/>
    <lineage>
        <taxon>Bacteria</taxon>
        <taxon>Pseudomonadati</taxon>
        <taxon>Pseudomonadota</taxon>
        <taxon>Alphaproteobacteria</taxon>
        <taxon>Hyphomicrobiales</taxon>
        <taxon>Methylobacteriaceae</taxon>
        <taxon>Microvirga</taxon>
    </lineage>
</organism>
<dbReference type="GO" id="GO:0055091">
    <property type="term" value="P:phospholipid homeostasis"/>
    <property type="evidence" value="ECO:0007669"/>
    <property type="project" value="TreeGrafter"/>
</dbReference>
<reference evidence="8 9" key="1">
    <citation type="submission" date="2015-05" db="EMBL/GenBank/DDBJ databases">
        <title>Draft genome sequence of Microvirga vignae strain BR3299, a novel nitrogen fixing bacteria isolated from Brazil semi-aired region.</title>
        <authorList>
            <person name="Zilli J.E."/>
            <person name="Passos S.R."/>
            <person name="Leite J."/>
            <person name="Baldani J.I."/>
            <person name="Xavier G.R."/>
            <person name="Rumjaneck N.G."/>
            <person name="Simoes-Araujo J.L."/>
        </authorList>
    </citation>
    <scope>NUCLEOTIDE SEQUENCE [LARGE SCALE GENOMIC DNA]</scope>
    <source>
        <strain evidence="8 9">BR3299</strain>
    </source>
</reference>
<feature type="transmembrane region" description="Helical" evidence="6">
    <location>
        <begin position="207"/>
        <end position="230"/>
    </location>
</feature>
<sequence>MSDTLRHSLKRWAVPALPLIILMGLAALLVKIATGFDVQAVMESSVSKPPSLIELSLLFSALSYAALIGYDALALRVVTEKSVPLGQIALGSFTSYAIGHSLGFPLVTAGAVRWRIYGSAGLSLTEVAKLTAVAGLTLWIGMAAVLGLGALLEPQALAALDRFPARLNQGIGVALIAALAVWLLWSRQGGREIGSGEARVRLPGGKAALVQIGLGLIDVSAAAASLWVLLPSQITFGFPAFTAIFAGAIVLAVASHVPAGLGSFEAAVFFACPGVPTAELLSALLIWRFTYTLVPFLLAITLFVTHELRRTDTKLAKAVRRIRRLMLPFVPMALAALTFLGGLVLLTSGALPSDYSRIRALRHLVPLPFAEVSHLVGSTAGVALLILSRGLMRRLESAWILAVIVIGAGMVVSFAKGFDWEEALVLGSVLLLLLTHRPAFYRKAGIFAEPLEPRWHIAIAFIVGCTIWLGFTAFHDVAYSHDLWWQFSWHDDASRFLRSSLVAVIAGAGVSLYAMIHGSAPMHEAEPLNPDVLAPALAHAERSDAYLALLEDKRFLLHEEGDAFLMYAVRGKSWIAMGDPIGNPEHAADLMWRFLEEVDRHDGWPVFYQVSLAYLPLYLDGGLSLVKLGEEARVDLTTFTIEGKAGRDWRAALNRAKRENLEFTIIPAVEVPAHLFKLRGVSDAWLADRNAVEKGFSMGFWSEKYLSRFDVAVVQREGRILAFANIWYGQRSGEITVDLMRHLPHIPGIMDFLFVSLMQEGKCRGYRWFNLGMAPLSGLSGHRLAPSWHKIAAFVARNGENFYGFGGLRAYKEKFGPVWEPRYLACPGGWVLPQILLDVTSLISGSPARSMTREAKS</sequence>
<accession>A0A0H1R6N6</accession>